<organism evidence="1 2">
    <name type="scientific">Peptoniphilus harei</name>
    <dbReference type="NCBI Taxonomy" id="54005"/>
    <lineage>
        <taxon>Bacteria</taxon>
        <taxon>Bacillati</taxon>
        <taxon>Bacillota</taxon>
        <taxon>Tissierellia</taxon>
        <taxon>Tissierellales</taxon>
        <taxon>Peptoniphilaceae</taxon>
        <taxon>Peptoniphilus</taxon>
    </lineage>
</organism>
<dbReference type="Proteomes" id="UP000748991">
    <property type="component" value="Unassembled WGS sequence"/>
</dbReference>
<protein>
    <submittedName>
        <fullName evidence="1">Uncharacterized protein</fullName>
    </submittedName>
</protein>
<dbReference type="EMBL" id="JAGZZP010000023">
    <property type="protein sequence ID" value="MBS6535850.1"/>
    <property type="molecule type" value="Genomic_DNA"/>
</dbReference>
<sequence>MKEKSRVSFLNHAMLTELPVLEVQDNGSTSKSTRILGSNSHDTYILGKDGGLHYYNLQCSEGTEYGGYEFVVEKDPDDYMDCFETANFFELMDMDAKRLNILDDGEYVRLKEELAEVFEKALDKKDQEFEELILEIIKDYKD</sequence>
<comment type="caution">
    <text evidence="1">The sequence shown here is derived from an EMBL/GenBank/DDBJ whole genome shotgun (WGS) entry which is preliminary data.</text>
</comment>
<evidence type="ECO:0000313" key="2">
    <source>
        <dbReference type="Proteomes" id="UP000748991"/>
    </source>
</evidence>
<gene>
    <name evidence="1" type="ORF">KH327_08470</name>
</gene>
<accession>A0A943SSH0</accession>
<proteinExistence type="predicted"/>
<reference evidence="1" key="1">
    <citation type="submission" date="2021-02" db="EMBL/GenBank/DDBJ databases">
        <title>Infant gut strain persistence is associated with maternal origin, phylogeny, and functional potential including surface adhesion and iron acquisition.</title>
        <authorList>
            <person name="Lou Y.C."/>
        </authorList>
    </citation>
    <scope>NUCLEOTIDE SEQUENCE</scope>
    <source>
        <strain evidence="1">L3_060_052G1_dasL3_060_052G1_concoct_1</strain>
    </source>
</reference>
<evidence type="ECO:0000313" key="1">
    <source>
        <dbReference type="EMBL" id="MBS6535850.1"/>
    </source>
</evidence>
<dbReference type="RefSeq" id="WP_278638613.1">
    <property type="nucleotide sequence ID" value="NZ_JAGZZP010000023.1"/>
</dbReference>
<name>A0A943SSH0_9FIRM</name>
<dbReference type="AlphaFoldDB" id="A0A943SSH0"/>